<dbReference type="CDD" id="cd00067">
    <property type="entry name" value="GAL4"/>
    <property type="match status" value="1"/>
</dbReference>
<dbReference type="PROSITE" id="PS50048">
    <property type="entry name" value="ZN2_CY6_FUNGAL_2"/>
    <property type="match status" value="1"/>
</dbReference>
<feature type="compositionally biased region" description="Low complexity" evidence="2">
    <location>
        <begin position="1"/>
        <end position="21"/>
    </location>
</feature>
<name>A0A0A1TH86_9HYPO</name>
<keyword evidence="5" id="KW-1185">Reference proteome</keyword>
<dbReference type="GO" id="GO:0000981">
    <property type="term" value="F:DNA-binding transcription factor activity, RNA polymerase II-specific"/>
    <property type="evidence" value="ECO:0007669"/>
    <property type="project" value="InterPro"/>
</dbReference>
<gene>
    <name evidence="4" type="ORF">VHEMI09810</name>
</gene>
<proteinExistence type="predicted"/>
<evidence type="ECO:0000313" key="4">
    <source>
        <dbReference type="EMBL" id="CEJ94269.1"/>
    </source>
</evidence>
<dbReference type="InterPro" id="IPR052400">
    <property type="entry name" value="Zn2-C6_fungal_TF"/>
</dbReference>
<dbReference type="STRING" id="1531966.A0A0A1TH86"/>
<dbReference type="PANTHER" id="PTHR47657:SF11">
    <property type="entry name" value="FINGER DOMAIN PROTEIN, PUTATIVE (AFU_ORTHOLOGUE AFUA_1G01650)-RELATED"/>
    <property type="match status" value="1"/>
</dbReference>
<protein>
    <recommendedName>
        <fullName evidence="3">Zn(2)-C6 fungal-type domain-containing protein</fullName>
    </recommendedName>
</protein>
<feature type="region of interest" description="Disordered" evidence="2">
    <location>
        <begin position="1"/>
        <end position="45"/>
    </location>
</feature>
<dbReference type="InterPro" id="IPR001138">
    <property type="entry name" value="Zn2Cys6_DnaBD"/>
</dbReference>
<dbReference type="Gene3D" id="4.10.240.10">
    <property type="entry name" value="Zn(2)-C6 fungal-type DNA-binding domain"/>
    <property type="match status" value="1"/>
</dbReference>
<reference evidence="4 5" key="1">
    <citation type="journal article" date="2015" name="Genome Announc.">
        <title>Draft Genome Sequence and Gene Annotation of the Entomopathogenic Fungus Verticillium hemipterigenum.</title>
        <authorList>
            <person name="Horn F."/>
            <person name="Habel A."/>
            <person name="Scharf D.H."/>
            <person name="Dworschak J."/>
            <person name="Brakhage A.A."/>
            <person name="Guthke R."/>
            <person name="Hertweck C."/>
            <person name="Linde J."/>
        </authorList>
    </citation>
    <scope>NUCLEOTIDE SEQUENCE [LARGE SCALE GENOMIC DNA]</scope>
</reference>
<dbReference type="SMART" id="SM00066">
    <property type="entry name" value="GAL4"/>
    <property type="match status" value="1"/>
</dbReference>
<dbReference type="EMBL" id="CDHN01000006">
    <property type="protein sequence ID" value="CEJ94269.1"/>
    <property type="molecule type" value="Genomic_DNA"/>
</dbReference>
<dbReference type="GO" id="GO:0008270">
    <property type="term" value="F:zinc ion binding"/>
    <property type="evidence" value="ECO:0007669"/>
    <property type="project" value="InterPro"/>
</dbReference>
<dbReference type="InterPro" id="IPR036864">
    <property type="entry name" value="Zn2-C6_fun-type_DNA-bd_sf"/>
</dbReference>
<dbReference type="AlphaFoldDB" id="A0A0A1TH86"/>
<dbReference type="Proteomes" id="UP000039046">
    <property type="component" value="Unassembled WGS sequence"/>
</dbReference>
<accession>A0A0A1TH86</accession>
<dbReference type="Pfam" id="PF00172">
    <property type="entry name" value="Zn_clus"/>
    <property type="match status" value="1"/>
</dbReference>
<organism evidence="4 5">
    <name type="scientific">[Torrubiella] hemipterigena</name>
    <dbReference type="NCBI Taxonomy" id="1531966"/>
    <lineage>
        <taxon>Eukaryota</taxon>
        <taxon>Fungi</taxon>
        <taxon>Dikarya</taxon>
        <taxon>Ascomycota</taxon>
        <taxon>Pezizomycotina</taxon>
        <taxon>Sordariomycetes</taxon>
        <taxon>Hypocreomycetidae</taxon>
        <taxon>Hypocreales</taxon>
        <taxon>Clavicipitaceae</taxon>
        <taxon>Clavicipitaceae incertae sedis</taxon>
        <taxon>'Torrubiella' clade</taxon>
    </lineage>
</organism>
<feature type="domain" description="Zn(2)-C6 fungal-type" evidence="3">
    <location>
        <begin position="64"/>
        <end position="94"/>
    </location>
</feature>
<dbReference type="OrthoDB" id="416217at2759"/>
<evidence type="ECO:0000256" key="2">
    <source>
        <dbReference type="SAM" id="MobiDB-lite"/>
    </source>
</evidence>
<dbReference type="PANTHER" id="PTHR47657">
    <property type="entry name" value="STEROL REGULATORY ELEMENT-BINDING PROTEIN ECM22"/>
    <property type="match status" value="1"/>
</dbReference>
<keyword evidence="1" id="KW-0539">Nucleus</keyword>
<dbReference type="HOGENOM" id="CLU_024934_9_2_1"/>
<sequence length="498" mass="56640">MSSPGTTTPSSGTMSPPVTSMVIKRESFSVPMRRRPKALGDGMETTKAIEPSRKRRAHTKSRLGCKNCKMRSVKCDEAKPSCGRCVSSGYTCTYSSEDPALQFAFTQVFKLDIGTPTPARFLQKTVPFSMSDDKVGTYEMRPYEIAAIDRYLNRTVLDFATAARPVKPLKYVDMANANPFLYHVFAGLSILHDIHLADCSMDTLHAQFKAASFHWYQVTRLLQQKISRYASSPNLQIDRVEKDSIWMCSNILALGVFANVESFNPIESWPLKPPESVDLSWVKLDLVRDIVFTLSKPNDPDSHYHSYYQLLEQIGMPDGTAPIRPHNLSAAYYPYFNITPESTADNNPYHHVVAILSQIQSPDGSFKENLRYLSLKVEMRPEFVHLLELKDPRALLLLVIWYSKLISLPWWFVRPRAIVEGASICMYLRKHHSDDAVLMGFVEEQASIVYSAYNKRKWGNTEELERQLGIASPPPPPYEEPASPQHRMNYELDTKHVF</sequence>
<evidence type="ECO:0000256" key="1">
    <source>
        <dbReference type="ARBA" id="ARBA00023242"/>
    </source>
</evidence>
<dbReference type="SUPFAM" id="SSF57701">
    <property type="entry name" value="Zn2/Cys6 DNA-binding domain"/>
    <property type="match status" value="1"/>
</dbReference>
<evidence type="ECO:0000313" key="5">
    <source>
        <dbReference type="Proteomes" id="UP000039046"/>
    </source>
</evidence>
<evidence type="ECO:0000259" key="3">
    <source>
        <dbReference type="PROSITE" id="PS50048"/>
    </source>
</evidence>